<dbReference type="EMBL" id="UYRT01028872">
    <property type="protein sequence ID" value="VDK68557.1"/>
    <property type="molecule type" value="Genomic_DNA"/>
</dbReference>
<dbReference type="Gene3D" id="3.40.50.10860">
    <property type="entry name" value="Leucine Dehydrogenase, chain A, domain 1"/>
    <property type="match status" value="1"/>
</dbReference>
<evidence type="ECO:0000313" key="5">
    <source>
        <dbReference type="Proteomes" id="UP000271098"/>
    </source>
</evidence>
<dbReference type="GO" id="GO:0006520">
    <property type="term" value="P:amino acid metabolic process"/>
    <property type="evidence" value="ECO:0007669"/>
    <property type="project" value="InterPro"/>
</dbReference>
<proteinExistence type="inferred from homology"/>
<evidence type="ECO:0000259" key="3">
    <source>
        <dbReference type="Pfam" id="PF02812"/>
    </source>
</evidence>
<keyword evidence="2" id="KW-0560">Oxidoreductase</keyword>
<accession>A0A3P6S8T3</accession>
<protein>
    <recommendedName>
        <fullName evidence="3">Glutamate/phenylalanine/leucine/valine/L-tryptophan dehydrogenase dimerisation domain-containing protein</fullName>
    </recommendedName>
</protein>
<dbReference type="SUPFAM" id="SSF53223">
    <property type="entry name" value="Aminoacid dehydrogenase-like, N-terminal domain"/>
    <property type="match status" value="1"/>
</dbReference>
<evidence type="ECO:0000256" key="1">
    <source>
        <dbReference type="ARBA" id="ARBA00006382"/>
    </source>
</evidence>
<dbReference type="AlphaFoldDB" id="A0A3P6S8T3"/>
<sequence length="60" mass="6992">MHITFPIRREDGTFELIEAWRAQHSEHRMPTKGGIRFAESVGEDEVCIWKPEIPKALLKC</sequence>
<dbReference type="Pfam" id="PF02812">
    <property type="entry name" value="ELFV_dehydrog_N"/>
    <property type="match status" value="1"/>
</dbReference>
<dbReference type="InterPro" id="IPR006097">
    <property type="entry name" value="Glu/Leu/Phe/Val/Trp_DH_dimer"/>
</dbReference>
<dbReference type="InterPro" id="IPR046346">
    <property type="entry name" value="Aminoacid_DH-like_N_sf"/>
</dbReference>
<feature type="domain" description="Glutamate/phenylalanine/leucine/valine/L-tryptophan dehydrogenase dimerisation" evidence="3">
    <location>
        <begin position="2"/>
        <end position="46"/>
    </location>
</feature>
<dbReference type="Proteomes" id="UP000271098">
    <property type="component" value="Unassembled WGS sequence"/>
</dbReference>
<gene>
    <name evidence="4" type="ORF">GPUH_LOCUS9140</name>
</gene>
<evidence type="ECO:0000256" key="2">
    <source>
        <dbReference type="ARBA" id="ARBA00023002"/>
    </source>
</evidence>
<keyword evidence="5" id="KW-1185">Reference proteome</keyword>
<dbReference type="GO" id="GO:0016491">
    <property type="term" value="F:oxidoreductase activity"/>
    <property type="evidence" value="ECO:0007669"/>
    <property type="project" value="UniProtKB-KW"/>
</dbReference>
<name>A0A3P6S8T3_9BILA</name>
<dbReference type="OrthoDB" id="6718861at2759"/>
<organism evidence="4 5">
    <name type="scientific">Gongylonema pulchrum</name>
    <dbReference type="NCBI Taxonomy" id="637853"/>
    <lineage>
        <taxon>Eukaryota</taxon>
        <taxon>Metazoa</taxon>
        <taxon>Ecdysozoa</taxon>
        <taxon>Nematoda</taxon>
        <taxon>Chromadorea</taxon>
        <taxon>Rhabditida</taxon>
        <taxon>Spirurina</taxon>
        <taxon>Spiruromorpha</taxon>
        <taxon>Spiruroidea</taxon>
        <taxon>Gongylonematidae</taxon>
        <taxon>Gongylonema</taxon>
    </lineage>
</organism>
<evidence type="ECO:0000313" key="4">
    <source>
        <dbReference type="EMBL" id="VDK68557.1"/>
    </source>
</evidence>
<comment type="similarity">
    <text evidence="1">Belongs to the Glu/Leu/Phe/Val dehydrogenases family.</text>
</comment>
<reference evidence="4 5" key="1">
    <citation type="submission" date="2018-11" db="EMBL/GenBank/DDBJ databases">
        <authorList>
            <consortium name="Pathogen Informatics"/>
        </authorList>
    </citation>
    <scope>NUCLEOTIDE SEQUENCE [LARGE SCALE GENOMIC DNA]</scope>
</reference>